<dbReference type="SUPFAM" id="SSF81383">
    <property type="entry name" value="F-box domain"/>
    <property type="match status" value="1"/>
</dbReference>
<sequence length="681" mass="76858">MGVLSLIGLAELSIQRYFRACHLAPLEKLPTDILLHGIISCLEVTDIFRLRRTSRFFYNLTMEPMFWKRFLKVLPTKLQPLPIVGPLTAKSLSNLQIESCIIRSLSLERLWIKSNPNAFALSVRGFGLTMDIINMTMVPGGRYLLVSVGMGHEYYILICGMHSEKGVLTLARTPPMASKAFMSRQNTCRSREKMVSLYPTSVGFTDMRAIEKHAEEISWLTMDSSVNISSFNEDHEMESPVFLDYEVTVVHTSLSTLEEMIEVNLRGEISQHAPSGETPFRPIYQMRTRDEIGASDLGEVYGLPYLVMVEKPNTLRLQVIGVDHEEIREECPSMPGFRQYNYKILAIRLLPEQQKLLVVREVNLGSPEVYHTLASFEIYELPQILTSGWIVSLGSERLKIVNWKIHDIEIRVASTKGFEIEAGEIKAAWITNPLCIVRSPSTVHSISDISPSAIHVYLRTDVTQANANTNVRERVHSIRRYTIPHEMVAREMPDGSVKESWEYRLDDEGSCMHTMSIDDSWFRILTGCQRSMVITSSVNTISDASPVLKAFRIIDQQYLLPRSQNLRPGGIHGYLNVPFNFGNVRWKAMAWDDIGGRMCVAKEGDSNLIVIDFGKAPLAGCDEEAELQTAQMLKQVEEHDTLPTSEGIDDSEGMVERARRTLSSFATGLSDVGSLGWMLVK</sequence>
<evidence type="ECO:0000259" key="1">
    <source>
        <dbReference type="SMART" id="SM00256"/>
    </source>
</evidence>
<dbReference type="Gene3D" id="1.20.1280.50">
    <property type="match status" value="1"/>
</dbReference>
<dbReference type="Pfam" id="PF12937">
    <property type="entry name" value="F-box-like"/>
    <property type="match status" value="1"/>
</dbReference>
<feature type="domain" description="F-box" evidence="1">
    <location>
        <begin position="29"/>
        <end position="70"/>
    </location>
</feature>
<dbReference type="InterPro" id="IPR036047">
    <property type="entry name" value="F-box-like_dom_sf"/>
</dbReference>
<comment type="caution">
    <text evidence="2">The sequence shown here is derived from an EMBL/GenBank/DDBJ whole genome shotgun (WGS) entry which is preliminary data.</text>
</comment>
<name>A0AAW0GWI5_9APHY</name>
<dbReference type="SMART" id="SM00256">
    <property type="entry name" value="FBOX"/>
    <property type="match status" value="1"/>
</dbReference>
<evidence type="ECO:0000313" key="3">
    <source>
        <dbReference type="Proteomes" id="UP001385951"/>
    </source>
</evidence>
<dbReference type="AlphaFoldDB" id="A0AAW0GWI5"/>
<dbReference type="EMBL" id="JASBNA010000002">
    <property type="protein sequence ID" value="KAK7695013.1"/>
    <property type="molecule type" value="Genomic_DNA"/>
</dbReference>
<proteinExistence type="predicted"/>
<dbReference type="Proteomes" id="UP001385951">
    <property type="component" value="Unassembled WGS sequence"/>
</dbReference>
<reference evidence="2 3" key="1">
    <citation type="submission" date="2022-09" db="EMBL/GenBank/DDBJ databases">
        <authorList>
            <person name="Palmer J.M."/>
        </authorList>
    </citation>
    <scope>NUCLEOTIDE SEQUENCE [LARGE SCALE GENOMIC DNA]</scope>
    <source>
        <strain evidence="2 3">DSM 7382</strain>
    </source>
</reference>
<accession>A0AAW0GWI5</accession>
<keyword evidence="3" id="KW-1185">Reference proteome</keyword>
<dbReference type="InterPro" id="IPR001810">
    <property type="entry name" value="F-box_dom"/>
</dbReference>
<evidence type="ECO:0000313" key="2">
    <source>
        <dbReference type="EMBL" id="KAK7695013.1"/>
    </source>
</evidence>
<gene>
    <name evidence="2" type="ORF">QCA50_002201</name>
</gene>
<organism evidence="2 3">
    <name type="scientific">Cerrena zonata</name>
    <dbReference type="NCBI Taxonomy" id="2478898"/>
    <lineage>
        <taxon>Eukaryota</taxon>
        <taxon>Fungi</taxon>
        <taxon>Dikarya</taxon>
        <taxon>Basidiomycota</taxon>
        <taxon>Agaricomycotina</taxon>
        <taxon>Agaricomycetes</taxon>
        <taxon>Polyporales</taxon>
        <taxon>Cerrenaceae</taxon>
        <taxon>Cerrena</taxon>
    </lineage>
</organism>
<protein>
    <recommendedName>
        <fullName evidence="1">F-box domain-containing protein</fullName>
    </recommendedName>
</protein>